<evidence type="ECO:0000259" key="1">
    <source>
        <dbReference type="Pfam" id="PF01850"/>
    </source>
</evidence>
<dbReference type="AlphaFoldDB" id="A0A0F9SJ30"/>
<evidence type="ECO:0000313" key="2">
    <source>
        <dbReference type="EMBL" id="KKN36951.1"/>
    </source>
</evidence>
<reference evidence="2" key="1">
    <citation type="journal article" date="2015" name="Nature">
        <title>Complex archaea that bridge the gap between prokaryotes and eukaryotes.</title>
        <authorList>
            <person name="Spang A."/>
            <person name="Saw J.H."/>
            <person name="Jorgensen S.L."/>
            <person name="Zaremba-Niedzwiedzka K."/>
            <person name="Martijn J."/>
            <person name="Lind A.E."/>
            <person name="van Eijk R."/>
            <person name="Schleper C."/>
            <person name="Guy L."/>
            <person name="Ettema T.J."/>
        </authorList>
    </citation>
    <scope>NUCLEOTIDE SEQUENCE</scope>
</reference>
<dbReference type="SUPFAM" id="SSF88723">
    <property type="entry name" value="PIN domain-like"/>
    <property type="match status" value="1"/>
</dbReference>
<dbReference type="CDD" id="cd09874">
    <property type="entry name" value="PIN_MT3492-like"/>
    <property type="match status" value="1"/>
</dbReference>
<gene>
    <name evidence="2" type="ORF">LCGC14_0768390</name>
</gene>
<proteinExistence type="predicted"/>
<name>A0A0F9SJ30_9ZZZZ</name>
<comment type="caution">
    <text evidence="2">The sequence shown here is derived from an EMBL/GenBank/DDBJ whole genome shotgun (WGS) entry which is preliminary data.</text>
</comment>
<protein>
    <recommendedName>
        <fullName evidence="1">PIN domain-containing protein</fullName>
    </recommendedName>
</protein>
<organism evidence="2">
    <name type="scientific">marine sediment metagenome</name>
    <dbReference type="NCBI Taxonomy" id="412755"/>
    <lineage>
        <taxon>unclassified sequences</taxon>
        <taxon>metagenomes</taxon>
        <taxon>ecological metagenomes</taxon>
    </lineage>
</organism>
<dbReference type="InterPro" id="IPR002716">
    <property type="entry name" value="PIN_dom"/>
</dbReference>
<feature type="domain" description="PIN" evidence="1">
    <location>
        <begin position="10"/>
        <end position="129"/>
    </location>
</feature>
<accession>A0A0F9SJ30</accession>
<dbReference type="InterPro" id="IPR029060">
    <property type="entry name" value="PIN-like_dom_sf"/>
</dbReference>
<dbReference type="Pfam" id="PF01850">
    <property type="entry name" value="PIN"/>
    <property type="match status" value="1"/>
</dbReference>
<dbReference type="Gene3D" id="3.40.50.1010">
    <property type="entry name" value="5'-nuclease"/>
    <property type="match status" value="1"/>
</dbReference>
<dbReference type="EMBL" id="LAZR01001931">
    <property type="protein sequence ID" value="KKN36951.1"/>
    <property type="molecule type" value="Genomic_DNA"/>
</dbReference>
<sequence length="142" mass="16156">MTKRVPVAVYWDSSSILSALFKDAHSKEALNWYMKNGVHLISTLSYTEVCAVISRIKREKLVADILIDVAFKALKTGPWRYLNIWPEWDKLGAFSKKWPLKSTHLWHLATAKTLQKQIPELTLLTFDSKLGIAVKGEGLMAK</sequence>